<dbReference type="GO" id="GO:0005829">
    <property type="term" value="C:cytosol"/>
    <property type="evidence" value="ECO:0007669"/>
    <property type="project" value="TreeGrafter"/>
</dbReference>
<reference evidence="7 8" key="1">
    <citation type="journal article" date="2013" name="J. Mol. Microbiol. Biotechnol.">
        <title>Analysis of the Complete Genomes of Acholeplasma brassicae , A. palmae and A. laidlawii and Their Comparison to the Obligate Parasites from ' Candidatus Phytoplasma'.</title>
        <authorList>
            <person name="Kube M."/>
            <person name="Siewert C."/>
            <person name="Migdoll A.M."/>
            <person name="Duduk B."/>
            <person name="Holz S."/>
            <person name="Rabus R."/>
            <person name="Seemuller E."/>
            <person name="Mitrovic J."/>
            <person name="Muller I."/>
            <person name="Buttner C."/>
            <person name="Reinhardt R."/>
        </authorList>
    </citation>
    <scope>NUCLEOTIDE SEQUENCE [LARGE SCALE GENOMIC DNA]</scope>
    <source>
        <strain evidence="8">0502</strain>
    </source>
</reference>
<dbReference type="HAMAP" id="MF_00074">
    <property type="entry name" value="16SrRNA_methyltr_G"/>
    <property type="match status" value="1"/>
</dbReference>
<dbReference type="CDD" id="cd02440">
    <property type="entry name" value="AdoMet_MTases"/>
    <property type="match status" value="1"/>
</dbReference>
<evidence type="ECO:0000256" key="3">
    <source>
        <dbReference type="ARBA" id="ARBA00022603"/>
    </source>
</evidence>
<keyword evidence="4 6" id="KW-0808">Transferase</keyword>
<evidence type="ECO:0000256" key="1">
    <source>
        <dbReference type="ARBA" id="ARBA00022490"/>
    </source>
</evidence>
<comment type="similarity">
    <text evidence="6">Belongs to the methyltransferase superfamily. RNA methyltransferase RsmG family.</text>
</comment>
<dbReference type="Proteomes" id="UP000032737">
    <property type="component" value="Chromosome"/>
</dbReference>
<feature type="binding site" evidence="6">
    <location>
        <position position="73"/>
    </location>
    <ligand>
        <name>S-adenosyl-L-methionine</name>
        <dbReference type="ChEBI" id="CHEBI:59789"/>
    </ligand>
</feature>
<dbReference type="OrthoDB" id="9808773at2"/>
<evidence type="ECO:0000256" key="2">
    <source>
        <dbReference type="ARBA" id="ARBA00022552"/>
    </source>
</evidence>
<dbReference type="FunFam" id="3.40.50.150:FF:000041">
    <property type="entry name" value="Ribosomal RNA small subunit methyltransferase G"/>
    <property type="match status" value="1"/>
</dbReference>
<protein>
    <recommendedName>
        <fullName evidence="6">Ribosomal RNA small subunit methyltransferase G</fullName>
        <ecNumber evidence="6">2.1.1.-</ecNumber>
    </recommendedName>
    <alternativeName>
        <fullName evidence="6">16S rRNA 7-methylguanosine methyltransferase</fullName>
        <shortName evidence="6">16S rRNA m7G methyltransferase</shortName>
    </alternativeName>
</protein>
<organism evidence="7 8">
    <name type="scientific">Acholeplasma brassicae</name>
    <dbReference type="NCBI Taxonomy" id="61635"/>
    <lineage>
        <taxon>Bacteria</taxon>
        <taxon>Bacillati</taxon>
        <taxon>Mycoplasmatota</taxon>
        <taxon>Mollicutes</taxon>
        <taxon>Acholeplasmatales</taxon>
        <taxon>Acholeplasmataceae</taxon>
        <taxon>Acholeplasma</taxon>
    </lineage>
</organism>
<dbReference type="HOGENOM" id="CLU_065341_0_0_14"/>
<comment type="function">
    <text evidence="6">Specifically methylates the N7 position of a guanine in 16S rRNA.</text>
</comment>
<dbReference type="GO" id="GO:0070043">
    <property type="term" value="F:rRNA (guanine-N7-)-methyltransferase activity"/>
    <property type="evidence" value="ECO:0007669"/>
    <property type="project" value="UniProtKB-UniRule"/>
</dbReference>
<dbReference type="SUPFAM" id="SSF53335">
    <property type="entry name" value="S-adenosyl-L-methionine-dependent methyltransferases"/>
    <property type="match status" value="1"/>
</dbReference>
<keyword evidence="5 6" id="KW-0949">S-adenosyl-L-methionine</keyword>
<gene>
    <name evidence="6 7" type="primary">rsmG</name>
    <name evidence="7" type="ORF">BN85302270</name>
</gene>
<dbReference type="PANTHER" id="PTHR31760">
    <property type="entry name" value="S-ADENOSYL-L-METHIONINE-DEPENDENT METHYLTRANSFERASES SUPERFAMILY PROTEIN"/>
    <property type="match status" value="1"/>
</dbReference>
<proteinExistence type="inferred from homology"/>
<dbReference type="EC" id="2.1.1.-" evidence="6"/>
<dbReference type="EMBL" id="FO681348">
    <property type="protein sequence ID" value="CCV65248.1"/>
    <property type="molecule type" value="Genomic_DNA"/>
</dbReference>
<evidence type="ECO:0000256" key="4">
    <source>
        <dbReference type="ARBA" id="ARBA00022679"/>
    </source>
</evidence>
<keyword evidence="3 6" id="KW-0489">Methyltransferase</keyword>
<name>U4KQY0_9MOLU</name>
<evidence type="ECO:0000256" key="5">
    <source>
        <dbReference type="ARBA" id="ARBA00022691"/>
    </source>
</evidence>
<dbReference type="STRING" id="61635.BN85302270"/>
<dbReference type="Gene3D" id="3.40.50.150">
    <property type="entry name" value="Vaccinia Virus protein VP39"/>
    <property type="match status" value="1"/>
</dbReference>
<dbReference type="InterPro" id="IPR029063">
    <property type="entry name" value="SAM-dependent_MTases_sf"/>
</dbReference>
<dbReference type="PANTHER" id="PTHR31760:SF0">
    <property type="entry name" value="S-ADENOSYL-L-METHIONINE-DEPENDENT METHYLTRANSFERASES SUPERFAMILY PROTEIN"/>
    <property type="match status" value="1"/>
</dbReference>
<comment type="subcellular location">
    <subcellularLocation>
        <location evidence="6">Cytoplasm</location>
    </subcellularLocation>
</comment>
<comment type="caution">
    <text evidence="6">Lacks conserved residue(s) required for the propagation of feature annotation.</text>
</comment>
<evidence type="ECO:0000313" key="8">
    <source>
        <dbReference type="Proteomes" id="UP000032737"/>
    </source>
</evidence>
<evidence type="ECO:0000313" key="7">
    <source>
        <dbReference type="EMBL" id="CCV65248.1"/>
    </source>
</evidence>
<dbReference type="Pfam" id="PF02527">
    <property type="entry name" value="GidB"/>
    <property type="match status" value="1"/>
</dbReference>
<dbReference type="RefSeq" id="WP_030004110.1">
    <property type="nucleotide sequence ID" value="NC_022549.1"/>
</dbReference>
<keyword evidence="1 6" id="KW-0963">Cytoplasm</keyword>
<feature type="binding site" evidence="6">
    <location>
        <position position="141"/>
    </location>
    <ligand>
        <name>S-adenosyl-L-methionine</name>
        <dbReference type="ChEBI" id="CHEBI:59789"/>
    </ligand>
</feature>
<dbReference type="PIRSF" id="PIRSF003078">
    <property type="entry name" value="GidB"/>
    <property type="match status" value="1"/>
</dbReference>
<dbReference type="AlphaFoldDB" id="U4KQY0"/>
<keyword evidence="2 6" id="KW-0698">rRNA processing</keyword>
<dbReference type="KEGG" id="abra:BN85302270"/>
<dbReference type="InterPro" id="IPR003682">
    <property type="entry name" value="rRNA_ssu_MeTfrase_G"/>
</dbReference>
<feature type="binding site" evidence="6">
    <location>
        <position position="78"/>
    </location>
    <ligand>
        <name>S-adenosyl-L-methionine</name>
        <dbReference type="ChEBI" id="CHEBI:59789"/>
    </ligand>
</feature>
<evidence type="ECO:0000256" key="6">
    <source>
        <dbReference type="HAMAP-Rule" id="MF_00074"/>
    </source>
</evidence>
<dbReference type="NCBIfam" id="TIGR00138">
    <property type="entry name" value="rsmG_gidB"/>
    <property type="match status" value="1"/>
</dbReference>
<accession>U4KQY0</accession>
<keyword evidence="8" id="KW-1185">Reference proteome</keyword>
<sequence length="230" mass="26091">MRTQFLSDLGITLTEVQLNQFETYFNYLIEQNQVMNLTAITEEKDVYYKHFYDSVSLIKAIDFNAIQSICDIGAGAGFPSIPLKIIFPHLQVTIVESLQKRIGFLSRLSLKLEIDGIELIANRAEVFAENNRNRFDLVTARAVAPIKILDELALPMVKLGGTLLAMKASNFHEELKEASKGITILGGRVERVESFELPFDYGVRHLLVIKKVKINDKYPRSYAQIKNKPL</sequence>
<feature type="binding site" evidence="6">
    <location>
        <begin position="124"/>
        <end position="125"/>
    </location>
    <ligand>
        <name>S-adenosyl-L-methionine</name>
        <dbReference type="ChEBI" id="CHEBI:59789"/>
    </ligand>
</feature>